<dbReference type="SUPFAM" id="SSF56935">
    <property type="entry name" value="Porins"/>
    <property type="match status" value="1"/>
</dbReference>
<evidence type="ECO:0000256" key="9">
    <source>
        <dbReference type="ARBA" id="ARBA00023237"/>
    </source>
</evidence>
<dbReference type="InterPro" id="IPR039426">
    <property type="entry name" value="TonB-dep_rcpt-like"/>
</dbReference>
<keyword evidence="5 12" id="KW-0732">Signal</keyword>
<dbReference type="InterPro" id="IPR008969">
    <property type="entry name" value="CarboxyPept-like_regulatory"/>
</dbReference>
<dbReference type="GO" id="GO:0015344">
    <property type="term" value="F:siderophore uptake transmembrane transporter activity"/>
    <property type="evidence" value="ECO:0007669"/>
    <property type="project" value="TreeGrafter"/>
</dbReference>
<feature type="domain" description="TonB-dependent receptor plug" evidence="14">
    <location>
        <begin position="114"/>
        <end position="238"/>
    </location>
</feature>
<organism evidence="15 16">
    <name type="scientific">Flavilitoribacter nigricans (strain ATCC 23147 / DSM 23189 / NBRC 102662 / NCIMB 1420 / SS-2)</name>
    <name type="common">Lewinella nigricans</name>
    <dbReference type="NCBI Taxonomy" id="1122177"/>
    <lineage>
        <taxon>Bacteria</taxon>
        <taxon>Pseudomonadati</taxon>
        <taxon>Bacteroidota</taxon>
        <taxon>Saprospiria</taxon>
        <taxon>Saprospirales</taxon>
        <taxon>Lewinellaceae</taxon>
        <taxon>Flavilitoribacter</taxon>
    </lineage>
</organism>
<dbReference type="InterPro" id="IPR012910">
    <property type="entry name" value="Plug_dom"/>
</dbReference>
<keyword evidence="8" id="KW-0675">Receptor</keyword>
<dbReference type="Pfam" id="PF13715">
    <property type="entry name" value="CarbopepD_reg_2"/>
    <property type="match status" value="1"/>
</dbReference>
<feature type="chain" id="PRO_5012677562" evidence="12">
    <location>
        <begin position="23"/>
        <end position="1110"/>
    </location>
</feature>
<evidence type="ECO:0000256" key="3">
    <source>
        <dbReference type="ARBA" id="ARBA00022452"/>
    </source>
</evidence>
<proteinExistence type="inferred from homology"/>
<dbReference type="PROSITE" id="PS52016">
    <property type="entry name" value="TONB_DEPENDENT_REC_3"/>
    <property type="match status" value="1"/>
</dbReference>
<feature type="domain" description="TonB-dependent receptor-like beta-barrel" evidence="13">
    <location>
        <begin position="448"/>
        <end position="784"/>
    </location>
</feature>
<name>A0A2D0NAR2_FLAN2</name>
<dbReference type="GO" id="GO:0044718">
    <property type="term" value="P:siderophore transmembrane transport"/>
    <property type="evidence" value="ECO:0007669"/>
    <property type="project" value="TreeGrafter"/>
</dbReference>
<dbReference type="InterPro" id="IPR023996">
    <property type="entry name" value="TonB-dep_OMP_SusC/RagA"/>
</dbReference>
<evidence type="ECO:0000256" key="4">
    <source>
        <dbReference type="ARBA" id="ARBA00022692"/>
    </source>
</evidence>
<reference evidence="15 16" key="1">
    <citation type="submission" date="2017-10" db="EMBL/GenBank/DDBJ databases">
        <title>The draft genome sequence of Lewinella nigricans NBRC 102662.</title>
        <authorList>
            <person name="Wang K."/>
        </authorList>
    </citation>
    <scope>NUCLEOTIDE SEQUENCE [LARGE SCALE GENOMIC DNA]</scope>
    <source>
        <strain evidence="15 16">NBRC 102662</strain>
    </source>
</reference>
<evidence type="ECO:0000313" key="15">
    <source>
        <dbReference type="EMBL" id="PHN05450.1"/>
    </source>
</evidence>
<dbReference type="RefSeq" id="WP_099151027.1">
    <property type="nucleotide sequence ID" value="NZ_PDUD01000021.1"/>
</dbReference>
<evidence type="ECO:0000259" key="13">
    <source>
        <dbReference type="Pfam" id="PF00593"/>
    </source>
</evidence>
<dbReference type="Gene3D" id="2.170.130.10">
    <property type="entry name" value="TonB-dependent receptor, plug domain"/>
    <property type="match status" value="1"/>
</dbReference>
<sequence>MRKIVTSVLLIFSVLFSFGAFAQKTVSGLVTDENGEALIGVFILVEGSQTGTTTELDGTYRIPGLQASSVLVFSYAGKETQSRTVGDANEINVVLTSLVLDEVVVTALGIPREKQSLGYGVSEVEGEELQKVPQENVLNALAGKVPGVTINQTSGPGSSVYVLIRGMTSLTTDNQPLFVVDGVPMSNGVNNIVQNGDRNQVDYGNAISDINPDDIQNISVLKGPSAAALYGSRAANGVILITTKSGAWTKGFRASFSTNNVFETAGTLLDYHYLYANGERNAVLDEGSAYWGGPQMDVGNTAIQWNSPVDANGSPIPTELKSYPNNMKEFLQTGITSNNNIAISGGNENGNFRLSYSNMSHRGLIPNSDLYRNSLSTGIDYKLNSKLTVSSNINIVRSESNDRPNTGNRGANPLQAVYVWPHVDIRDLRDYWVPGKENIEQFRPSTEGNNPYFIAYALTNSFLRDRLYGNVKVNYDLTPEISLFVRHSLDKSNENRETKIPYSYSRHSNGGYYLSDLAYQESNTDFLASYYKTLSKFDFNVSVGGNYMRRKNTSNWIGSTNRRIGLTVPGLYTVENINRDNLGVNNSLAEKAIYSVYGMASFGYDHKLYVDITGRNDWSSTLPASNRSYFYPSVSLSWILSETIDLPSAVSLFKLRAGWAQVGNDTDPYRLEPTLGTGNYNDITTTSVPATLLNPNLKPEIATSTEFGLDFSLWNNRLRLDATYYIMENENQIFSTALPQSSGYSGKLINAGLIESSGWEISLGLTPVRRTNFSWDVNFNFTKNKTVLKELTEGRDFIDLWQDNNGGAFTFVGDEIGDIYSAGYARVTDPNSQYYGWPILDNNGGWQELPSDRENRIKVGNFNPDFLLGAQTSLNFKRFTLSASFDWRNGGQFQSYTYRYGESDWKSSRQLENLIPGGNMTQQELIDLLRSNPDQYIIPQNGNFPRVGGHTQATGGFYYDDGGNAVAGYDGAFIPGVFQVAGADTPDDFSDDVYEEHLYPTEGTLHPITDTYPWDFNQAITFDASFVKLRELSLAYQIPKFAGLRNATVAVFTRNLILWTKAKVGIDPERAFEANSGSQGDTRMQFRQGLERQNIMPFTNPIGFKLSFDF</sequence>
<evidence type="ECO:0000256" key="7">
    <source>
        <dbReference type="ARBA" id="ARBA00023136"/>
    </source>
</evidence>
<gene>
    <name evidence="15" type="ORF">CRP01_15755</name>
</gene>
<dbReference type="Pfam" id="PF07715">
    <property type="entry name" value="Plug"/>
    <property type="match status" value="1"/>
</dbReference>
<evidence type="ECO:0000256" key="1">
    <source>
        <dbReference type="ARBA" id="ARBA00004571"/>
    </source>
</evidence>
<dbReference type="NCBIfam" id="TIGR04057">
    <property type="entry name" value="SusC_RagA_signa"/>
    <property type="match status" value="1"/>
</dbReference>
<evidence type="ECO:0000256" key="5">
    <source>
        <dbReference type="ARBA" id="ARBA00022729"/>
    </source>
</evidence>
<evidence type="ECO:0000259" key="14">
    <source>
        <dbReference type="Pfam" id="PF07715"/>
    </source>
</evidence>
<evidence type="ECO:0000256" key="2">
    <source>
        <dbReference type="ARBA" id="ARBA00022448"/>
    </source>
</evidence>
<keyword evidence="6 11" id="KW-0798">TonB box</keyword>
<accession>A0A2D0NAR2</accession>
<comment type="caution">
    <text evidence="15">The sequence shown here is derived from an EMBL/GenBank/DDBJ whole genome shotgun (WGS) entry which is preliminary data.</text>
</comment>
<evidence type="ECO:0000256" key="12">
    <source>
        <dbReference type="SAM" id="SignalP"/>
    </source>
</evidence>
<evidence type="ECO:0000256" key="8">
    <source>
        <dbReference type="ARBA" id="ARBA00023170"/>
    </source>
</evidence>
<comment type="subcellular location">
    <subcellularLocation>
        <location evidence="1 10">Cell outer membrane</location>
        <topology evidence="1 10">Multi-pass membrane protein</topology>
    </subcellularLocation>
</comment>
<dbReference type="AlphaFoldDB" id="A0A2D0NAR2"/>
<dbReference type="InterPro" id="IPR023997">
    <property type="entry name" value="TonB-dep_OMP_SusC/RagA_CS"/>
</dbReference>
<protein>
    <submittedName>
        <fullName evidence="15">SusC/RagA family TonB-linked outer membrane protein</fullName>
    </submittedName>
</protein>
<dbReference type="Pfam" id="PF00593">
    <property type="entry name" value="TonB_dep_Rec_b-barrel"/>
    <property type="match status" value="1"/>
</dbReference>
<evidence type="ECO:0000256" key="6">
    <source>
        <dbReference type="ARBA" id="ARBA00023077"/>
    </source>
</evidence>
<dbReference type="SUPFAM" id="SSF49464">
    <property type="entry name" value="Carboxypeptidase regulatory domain-like"/>
    <property type="match status" value="1"/>
</dbReference>
<dbReference type="Gene3D" id="2.40.170.20">
    <property type="entry name" value="TonB-dependent receptor, beta-barrel domain"/>
    <property type="match status" value="1"/>
</dbReference>
<dbReference type="Proteomes" id="UP000223913">
    <property type="component" value="Unassembled WGS sequence"/>
</dbReference>
<dbReference type="InterPro" id="IPR000531">
    <property type="entry name" value="Beta-barrel_TonB"/>
</dbReference>
<dbReference type="OrthoDB" id="9768177at2"/>
<keyword evidence="9 10" id="KW-0998">Cell outer membrane</keyword>
<keyword evidence="4 10" id="KW-0812">Transmembrane</keyword>
<dbReference type="NCBIfam" id="TIGR04056">
    <property type="entry name" value="OMP_RagA_SusC"/>
    <property type="match status" value="1"/>
</dbReference>
<dbReference type="PANTHER" id="PTHR30069:SF29">
    <property type="entry name" value="HEMOGLOBIN AND HEMOGLOBIN-HAPTOGLOBIN-BINDING PROTEIN 1-RELATED"/>
    <property type="match status" value="1"/>
</dbReference>
<evidence type="ECO:0000256" key="11">
    <source>
        <dbReference type="RuleBase" id="RU003357"/>
    </source>
</evidence>
<dbReference type="EMBL" id="PDUD01000021">
    <property type="protein sequence ID" value="PHN05450.1"/>
    <property type="molecule type" value="Genomic_DNA"/>
</dbReference>
<evidence type="ECO:0000313" key="16">
    <source>
        <dbReference type="Proteomes" id="UP000223913"/>
    </source>
</evidence>
<keyword evidence="16" id="KW-1185">Reference proteome</keyword>
<feature type="signal peptide" evidence="12">
    <location>
        <begin position="1"/>
        <end position="22"/>
    </location>
</feature>
<keyword evidence="3 10" id="KW-1134">Transmembrane beta strand</keyword>
<dbReference type="GO" id="GO:0009279">
    <property type="term" value="C:cell outer membrane"/>
    <property type="evidence" value="ECO:0007669"/>
    <property type="project" value="UniProtKB-SubCell"/>
</dbReference>
<comment type="similarity">
    <text evidence="10 11">Belongs to the TonB-dependent receptor family.</text>
</comment>
<dbReference type="InterPro" id="IPR036942">
    <property type="entry name" value="Beta-barrel_TonB_sf"/>
</dbReference>
<keyword evidence="2 10" id="KW-0813">Transport</keyword>
<dbReference type="PANTHER" id="PTHR30069">
    <property type="entry name" value="TONB-DEPENDENT OUTER MEMBRANE RECEPTOR"/>
    <property type="match status" value="1"/>
</dbReference>
<keyword evidence="7 10" id="KW-0472">Membrane</keyword>
<dbReference type="Gene3D" id="2.60.40.1120">
    <property type="entry name" value="Carboxypeptidase-like, regulatory domain"/>
    <property type="match status" value="1"/>
</dbReference>
<dbReference type="InterPro" id="IPR037066">
    <property type="entry name" value="Plug_dom_sf"/>
</dbReference>
<evidence type="ECO:0000256" key="10">
    <source>
        <dbReference type="PROSITE-ProRule" id="PRU01360"/>
    </source>
</evidence>